<dbReference type="PANTHER" id="PTHR20958:SF6">
    <property type="entry name" value="GLYCINE N-ACYLTRANSFERASE-LIKE PROTEIN"/>
    <property type="match status" value="1"/>
</dbReference>
<dbReference type="InterPro" id="IPR016181">
    <property type="entry name" value="Acyl_CoA_acyltransferase"/>
</dbReference>
<dbReference type="Pfam" id="PF08445">
    <property type="entry name" value="FR47"/>
    <property type="match status" value="1"/>
</dbReference>
<name>A0ABD2XA18_9HYME</name>
<dbReference type="PROSITE" id="PS51186">
    <property type="entry name" value="GNAT"/>
    <property type="match status" value="1"/>
</dbReference>
<evidence type="ECO:0000313" key="2">
    <source>
        <dbReference type="EMBL" id="KAL3401729.1"/>
    </source>
</evidence>
<dbReference type="InterPro" id="IPR053225">
    <property type="entry name" value="Acyl-CoA_N-acyltransferase"/>
</dbReference>
<accession>A0ABD2XA18</accession>
<dbReference type="InterPro" id="IPR013653">
    <property type="entry name" value="GCN5-like_dom"/>
</dbReference>
<reference evidence="2 3" key="1">
    <citation type="journal article" date="2024" name="bioRxiv">
        <title>A reference genome for Trichogramma kaykai: A tiny desert-dwelling parasitoid wasp with competing sex-ratio distorters.</title>
        <authorList>
            <person name="Culotta J."/>
            <person name="Lindsey A.R."/>
        </authorList>
    </citation>
    <scope>NUCLEOTIDE SEQUENCE [LARGE SCALE GENOMIC DNA]</scope>
    <source>
        <strain evidence="2 3">KSX58</strain>
    </source>
</reference>
<evidence type="ECO:0000313" key="3">
    <source>
        <dbReference type="Proteomes" id="UP001627154"/>
    </source>
</evidence>
<gene>
    <name evidence="2" type="ORF">TKK_005092</name>
</gene>
<dbReference type="Pfam" id="PF18713">
    <property type="entry name" value="DUF5645"/>
    <property type="match status" value="1"/>
</dbReference>
<feature type="domain" description="N-acetyltransferase" evidence="1">
    <location>
        <begin position="156"/>
        <end position="292"/>
    </location>
</feature>
<evidence type="ECO:0000259" key="1">
    <source>
        <dbReference type="PROSITE" id="PS51186"/>
    </source>
</evidence>
<dbReference type="Proteomes" id="UP001627154">
    <property type="component" value="Unassembled WGS sequence"/>
</dbReference>
<dbReference type="InterPro" id="IPR000182">
    <property type="entry name" value="GNAT_dom"/>
</dbReference>
<dbReference type="EMBL" id="JBJJXI010000043">
    <property type="protein sequence ID" value="KAL3401729.1"/>
    <property type="molecule type" value="Genomic_DNA"/>
</dbReference>
<dbReference type="Gene3D" id="3.40.630.30">
    <property type="match status" value="2"/>
</dbReference>
<organism evidence="2 3">
    <name type="scientific">Trichogramma kaykai</name>
    <dbReference type="NCBI Taxonomy" id="54128"/>
    <lineage>
        <taxon>Eukaryota</taxon>
        <taxon>Metazoa</taxon>
        <taxon>Ecdysozoa</taxon>
        <taxon>Arthropoda</taxon>
        <taxon>Hexapoda</taxon>
        <taxon>Insecta</taxon>
        <taxon>Pterygota</taxon>
        <taxon>Neoptera</taxon>
        <taxon>Endopterygota</taxon>
        <taxon>Hymenoptera</taxon>
        <taxon>Apocrita</taxon>
        <taxon>Proctotrupomorpha</taxon>
        <taxon>Chalcidoidea</taxon>
        <taxon>Trichogrammatidae</taxon>
        <taxon>Trichogramma</taxon>
    </lineage>
</organism>
<dbReference type="InterPro" id="IPR041506">
    <property type="entry name" value="DUF5645"/>
</dbReference>
<dbReference type="AlphaFoldDB" id="A0ABD2XA18"/>
<keyword evidence="3" id="KW-1185">Reference proteome</keyword>
<sequence length="292" mass="33941">MDNMLKPIPIEDWHLLRDLLKRQWPKYIKYYYWLNNAIRWMTTGSYRGLYQIYCPNGKYETGTFIGVLSLLMCRVVIFSFEETKELLQKSILDLPRVIHWSEVIFCAVHENLEEVLSESLKQMNILTEFSTVTICHYKTKEDCAQQLVEIPPEVYVENLDLKHVKEIHSVWPHRDKKNPELSFNFLYTLVQYNGGLGLFLKNNDRLVAWVLHSEWDGLSMLQTIDEHKKKGYGAAIVRAASKGLATEHNIDTALDVVEDNAAALKLFKSLGYQSLHKAVWVHTLGPKEKKSL</sequence>
<comment type="caution">
    <text evidence="2">The sequence shown here is derived from an EMBL/GenBank/DDBJ whole genome shotgun (WGS) entry which is preliminary data.</text>
</comment>
<dbReference type="PANTHER" id="PTHR20958">
    <property type="entry name" value="GLYCINE N-ACYLTRANSFERASE-LIKE PROTEIN"/>
    <property type="match status" value="1"/>
</dbReference>
<protein>
    <recommendedName>
        <fullName evidence="1">N-acetyltransferase domain-containing protein</fullName>
    </recommendedName>
</protein>
<proteinExistence type="predicted"/>
<dbReference type="SUPFAM" id="SSF55729">
    <property type="entry name" value="Acyl-CoA N-acyltransferases (Nat)"/>
    <property type="match status" value="1"/>
</dbReference>